<protein>
    <submittedName>
        <fullName evidence="2">Uncharacterized protein</fullName>
    </submittedName>
</protein>
<dbReference type="EMBL" id="SNWX01000025">
    <property type="protein sequence ID" value="TDO83405.1"/>
    <property type="molecule type" value="Genomic_DNA"/>
</dbReference>
<evidence type="ECO:0000256" key="1">
    <source>
        <dbReference type="SAM" id="SignalP"/>
    </source>
</evidence>
<evidence type="ECO:0000313" key="2">
    <source>
        <dbReference type="EMBL" id="TDO83405.1"/>
    </source>
</evidence>
<comment type="caution">
    <text evidence="2">The sequence shown here is derived from an EMBL/GenBank/DDBJ whole genome shotgun (WGS) entry which is preliminary data.</text>
</comment>
<sequence>MLNNKIIFLVVLLIFLATPFVQAESFKSPEDFTEYIYANYAAENFEEVYNNFAAELKRILAEEDYLKFQQHNFEKYELEYTEIEVGTAEEIEFEKIKDKFDYAEDFGRYYKLQVSYLLKFNRLGQREERSEKDVYLRKINDDFQIFWDYKSALNDDQAADRDDQDE</sequence>
<dbReference type="AlphaFoldDB" id="A0A4R6LHM5"/>
<feature type="chain" id="PRO_5021013274" evidence="1">
    <location>
        <begin position="24"/>
        <end position="166"/>
    </location>
</feature>
<dbReference type="Proteomes" id="UP000295064">
    <property type="component" value="Unassembled WGS sequence"/>
</dbReference>
<organism evidence="2 3">
    <name type="scientific">Halanaerobium saccharolyticum</name>
    <dbReference type="NCBI Taxonomy" id="43595"/>
    <lineage>
        <taxon>Bacteria</taxon>
        <taxon>Bacillati</taxon>
        <taxon>Bacillota</taxon>
        <taxon>Clostridia</taxon>
        <taxon>Halanaerobiales</taxon>
        <taxon>Halanaerobiaceae</taxon>
        <taxon>Halanaerobium</taxon>
    </lineage>
</organism>
<gene>
    <name evidence="2" type="ORF">DFR79_12535</name>
</gene>
<reference evidence="2 3" key="1">
    <citation type="submission" date="2019-03" db="EMBL/GenBank/DDBJ databases">
        <title>Subsurface microbial communities from deep shales in Ohio and West Virginia, USA.</title>
        <authorList>
            <person name="Wrighton K."/>
        </authorList>
    </citation>
    <scope>NUCLEOTIDE SEQUENCE [LARGE SCALE GENOMIC DNA]</scope>
    <source>
        <strain evidence="2 3">MA284_T2</strain>
    </source>
</reference>
<feature type="signal peptide" evidence="1">
    <location>
        <begin position="1"/>
        <end position="23"/>
    </location>
</feature>
<keyword evidence="1" id="KW-0732">Signal</keyword>
<name>A0A4R6LHM5_9FIRM</name>
<proteinExistence type="predicted"/>
<accession>A0A4R6LHM5</accession>
<evidence type="ECO:0000313" key="3">
    <source>
        <dbReference type="Proteomes" id="UP000295064"/>
    </source>
</evidence>